<protein>
    <submittedName>
        <fullName evidence="2">Uncharacterized protein</fullName>
    </submittedName>
</protein>
<name>A0A9P7E2Y8_9AGAM</name>
<gene>
    <name evidence="2" type="ORF">HD556DRAFT_1435708</name>
</gene>
<comment type="caution">
    <text evidence="2">The sequence shown here is derived from an EMBL/GenBank/DDBJ whole genome shotgun (WGS) entry which is preliminary data.</text>
</comment>
<reference evidence="2" key="1">
    <citation type="journal article" date="2020" name="New Phytol.">
        <title>Comparative genomics reveals dynamic genome evolution in host specialist ectomycorrhizal fungi.</title>
        <authorList>
            <person name="Lofgren L.A."/>
            <person name="Nguyen N.H."/>
            <person name="Vilgalys R."/>
            <person name="Ruytinx J."/>
            <person name="Liao H.L."/>
            <person name="Branco S."/>
            <person name="Kuo A."/>
            <person name="LaButti K."/>
            <person name="Lipzen A."/>
            <person name="Andreopoulos W."/>
            <person name="Pangilinan J."/>
            <person name="Riley R."/>
            <person name="Hundley H."/>
            <person name="Na H."/>
            <person name="Barry K."/>
            <person name="Grigoriev I.V."/>
            <person name="Stajich J.E."/>
            <person name="Kennedy P.G."/>
        </authorList>
    </citation>
    <scope>NUCLEOTIDE SEQUENCE</scope>
    <source>
        <strain evidence="2">S12</strain>
    </source>
</reference>
<sequence>MSFVAIVAAYPTPNLGTKRTSLARREGLDFDLTHYLNARTPDDISNPPKFKGPDDPDDPDEPNYFD</sequence>
<feature type="region of interest" description="Disordered" evidence="1">
    <location>
        <begin position="38"/>
        <end position="66"/>
    </location>
</feature>
<organism evidence="2 3">
    <name type="scientific">Suillus plorans</name>
    <dbReference type="NCBI Taxonomy" id="116603"/>
    <lineage>
        <taxon>Eukaryota</taxon>
        <taxon>Fungi</taxon>
        <taxon>Dikarya</taxon>
        <taxon>Basidiomycota</taxon>
        <taxon>Agaricomycotina</taxon>
        <taxon>Agaricomycetes</taxon>
        <taxon>Agaricomycetidae</taxon>
        <taxon>Boletales</taxon>
        <taxon>Suillineae</taxon>
        <taxon>Suillaceae</taxon>
        <taxon>Suillus</taxon>
    </lineage>
</organism>
<feature type="compositionally biased region" description="Acidic residues" evidence="1">
    <location>
        <begin position="55"/>
        <end position="66"/>
    </location>
</feature>
<evidence type="ECO:0000256" key="1">
    <source>
        <dbReference type="SAM" id="MobiDB-lite"/>
    </source>
</evidence>
<dbReference type="EMBL" id="JABBWE010000001">
    <property type="protein sequence ID" value="KAG1809980.1"/>
    <property type="molecule type" value="Genomic_DNA"/>
</dbReference>
<keyword evidence="3" id="KW-1185">Reference proteome</keyword>
<dbReference type="GeneID" id="64599234"/>
<evidence type="ECO:0000313" key="3">
    <source>
        <dbReference type="Proteomes" id="UP000719766"/>
    </source>
</evidence>
<proteinExistence type="predicted"/>
<dbReference type="Proteomes" id="UP000719766">
    <property type="component" value="Unassembled WGS sequence"/>
</dbReference>
<dbReference type="RefSeq" id="XP_041167645.1">
    <property type="nucleotide sequence ID" value="XM_041305470.1"/>
</dbReference>
<dbReference type="AlphaFoldDB" id="A0A9P7E2Y8"/>
<evidence type="ECO:0000313" key="2">
    <source>
        <dbReference type="EMBL" id="KAG1809980.1"/>
    </source>
</evidence>
<accession>A0A9P7E2Y8</accession>
<dbReference type="OrthoDB" id="2671614at2759"/>